<dbReference type="SUPFAM" id="SSF47413">
    <property type="entry name" value="lambda repressor-like DNA-binding domains"/>
    <property type="match status" value="1"/>
</dbReference>
<dbReference type="InterPro" id="IPR001387">
    <property type="entry name" value="Cro/C1-type_HTH"/>
</dbReference>
<dbReference type="Gene3D" id="1.10.260.40">
    <property type="entry name" value="lambda repressor-like DNA-binding domains"/>
    <property type="match status" value="1"/>
</dbReference>
<dbReference type="Pfam" id="PF13413">
    <property type="entry name" value="HTH_25"/>
    <property type="match status" value="1"/>
</dbReference>
<protein>
    <submittedName>
        <fullName evidence="2">Helix-turn-helix domain-containing protein</fullName>
    </submittedName>
</protein>
<dbReference type="EMBL" id="JAINWA010000001">
    <property type="protein sequence ID" value="MCD1653901.1"/>
    <property type="molecule type" value="Genomic_DNA"/>
</dbReference>
<keyword evidence="3" id="KW-1185">Reference proteome</keyword>
<organism evidence="2 3">
    <name type="scientific">Teretinema zuelzerae</name>
    <dbReference type="NCBI Taxonomy" id="156"/>
    <lineage>
        <taxon>Bacteria</taxon>
        <taxon>Pseudomonadati</taxon>
        <taxon>Spirochaetota</taxon>
        <taxon>Spirochaetia</taxon>
        <taxon>Spirochaetales</taxon>
        <taxon>Treponemataceae</taxon>
        <taxon>Teretinema</taxon>
    </lineage>
</organism>
<dbReference type="PANTHER" id="PTHR34475">
    <property type="match status" value="1"/>
</dbReference>
<keyword evidence="1" id="KW-1133">Transmembrane helix</keyword>
<accession>A0AAE3EHI7</accession>
<reference evidence="2" key="1">
    <citation type="submission" date="2021-08" db="EMBL/GenBank/DDBJ databases">
        <title>Comparative analyses of Brucepasteria parasyntrophica and Teretinema zuelzerae.</title>
        <authorList>
            <person name="Song Y."/>
            <person name="Brune A."/>
        </authorList>
    </citation>
    <scope>NUCLEOTIDE SEQUENCE</scope>
    <source>
        <strain evidence="2">DSM 1903</strain>
    </source>
</reference>
<name>A0AAE3EHI7_9SPIR</name>
<evidence type="ECO:0000313" key="3">
    <source>
        <dbReference type="Proteomes" id="UP001198163"/>
    </source>
</evidence>
<dbReference type="GO" id="GO:0003677">
    <property type="term" value="F:DNA binding"/>
    <property type="evidence" value="ECO:0007669"/>
    <property type="project" value="InterPro"/>
</dbReference>
<gene>
    <name evidence="2" type="ORF">K7J14_04200</name>
</gene>
<dbReference type="PANTHER" id="PTHR34475:SF1">
    <property type="entry name" value="CYTOSKELETON PROTEIN RODZ"/>
    <property type="match status" value="1"/>
</dbReference>
<dbReference type="RefSeq" id="WP_230753490.1">
    <property type="nucleotide sequence ID" value="NZ_JAINWA010000001.1"/>
</dbReference>
<keyword evidence="1" id="KW-0812">Transmembrane</keyword>
<comment type="caution">
    <text evidence="2">The sequence shown here is derived from an EMBL/GenBank/DDBJ whole genome shotgun (WGS) entry which is preliminary data.</text>
</comment>
<dbReference type="InterPro" id="IPR010982">
    <property type="entry name" value="Lambda_DNA-bd_dom_sf"/>
</dbReference>
<dbReference type="InterPro" id="IPR050400">
    <property type="entry name" value="Bact_Cytoskel_RodZ"/>
</dbReference>
<proteinExistence type="predicted"/>
<evidence type="ECO:0000256" key="1">
    <source>
        <dbReference type="SAM" id="Phobius"/>
    </source>
</evidence>
<dbReference type="AlphaFoldDB" id="A0AAE3EHI7"/>
<dbReference type="Proteomes" id="UP001198163">
    <property type="component" value="Unassembled WGS sequence"/>
</dbReference>
<feature type="transmembrane region" description="Helical" evidence="1">
    <location>
        <begin position="106"/>
        <end position="127"/>
    </location>
</feature>
<keyword evidence="1" id="KW-0472">Membrane</keyword>
<sequence>MESFGKKLTEARVARGLEFEQVARETNITRRYLEALEAEDFSAFPGEPYLLGFLRNYCDYLGLNSNEFISAYKNLKIQESPVPLKDLIPRRNFSDLLFSNPVIGKMIGAAIAAAILIGIGVGSYGFFGKMMSDMNKGEEIAVREAVDHQIGDVEFQGRVFAGDSLTVTVGGVPYRMTVIASAPAVKLETPAGMRVIELAQDMLLDLDGEGTPDAKIFVADLFRDDPSKGATLHVSAGNLVEPGQTVAGVLGENTATGDAAAAAGDVVVPQEPNKPGETTHLVLFEGGSAYPVTLNATFRGYCLFRFEADKTNREERYYQKSELLTVQAKNGFRVWASNGNAVKIQMLAGGKTVDLELSRPGEVLVRDLKWIKDEESGRFKFIVQEVD</sequence>
<evidence type="ECO:0000313" key="2">
    <source>
        <dbReference type="EMBL" id="MCD1653901.1"/>
    </source>
</evidence>
<dbReference type="CDD" id="cd00093">
    <property type="entry name" value="HTH_XRE"/>
    <property type="match status" value="1"/>
</dbReference>